<reference evidence="1 2" key="1">
    <citation type="journal article" date="2019" name="Commun. Biol.">
        <title>The bagworm genome reveals a unique fibroin gene that provides high tensile strength.</title>
        <authorList>
            <person name="Kono N."/>
            <person name="Nakamura H."/>
            <person name="Ohtoshi R."/>
            <person name="Tomita M."/>
            <person name="Numata K."/>
            <person name="Arakawa K."/>
        </authorList>
    </citation>
    <scope>NUCLEOTIDE SEQUENCE [LARGE SCALE GENOMIC DNA]</scope>
</reference>
<accession>A0A4C1U869</accession>
<sequence>MSDLYAESPRHRKALGYQQGLGPFVCTGAGAYCKSLSEAVQHRHFARYPRYKNGVTRNDNRGSPDSRHLPCVLSETTRCRVYTTRRRRGGYCRFLRRRMSSRHVGAISNDCAASAVKYRRTSHVPRLRTRGHEMNCFVFYIGRSHQRRFSLSHRRLQLRLRECRSPHISLRHFGVVTRTDVKTILSGSRMESREIHLVHSQSQTCAGAHCVVLTSLGSFHGVDGEKVVYVIDINDRILREDDLCGAVEGNRRSAIETQCSRSNAANGFQFGVYIKPSTLIVITALVAAVSSPDQRGAFDMKPKVNCPSSPYLLSINPSYISISYSHP</sequence>
<comment type="caution">
    <text evidence="1">The sequence shown here is derived from an EMBL/GenBank/DDBJ whole genome shotgun (WGS) entry which is preliminary data.</text>
</comment>
<dbReference type="AlphaFoldDB" id="A0A4C1U869"/>
<evidence type="ECO:0000313" key="2">
    <source>
        <dbReference type="Proteomes" id="UP000299102"/>
    </source>
</evidence>
<keyword evidence="2" id="KW-1185">Reference proteome</keyword>
<gene>
    <name evidence="1" type="ORF">EVAR_94164_1</name>
</gene>
<dbReference type="EMBL" id="BGZK01000136">
    <property type="protein sequence ID" value="GBP22124.1"/>
    <property type="molecule type" value="Genomic_DNA"/>
</dbReference>
<dbReference type="Proteomes" id="UP000299102">
    <property type="component" value="Unassembled WGS sequence"/>
</dbReference>
<proteinExistence type="predicted"/>
<protein>
    <submittedName>
        <fullName evidence="1">Uncharacterized protein</fullName>
    </submittedName>
</protein>
<name>A0A4C1U869_EUMVA</name>
<organism evidence="1 2">
    <name type="scientific">Eumeta variegata</name>
    <name type="common">Bagworm moth</name>
    <name type="synonym">Eumeta japonica</name>
    <dbReference type="NCBI Taxonomy" id="151549"/>
    <lineage>
        <taxon>Eukaryota</taxon>
        <taxon>Metazoa</taxon>
        <taxon>Ecdysozoa</taxon>
        <taxon>Arthropoda</taxon>
        <taxon>Hexapoda</taxon>
        <taxon>Insecta</taxon>
        <taxon>Pterygota</taxon>
        <taxon>Neoptera</taxon>
        <taxon>Endopterygota</taxon>
        <taxon>Lepidoptera</taxon>
        <taxon>Glossata</taxon>
        <taxon>Ditrysia</taxon>
        <taxon>Tineoidea</taxon>
        <taxon>Psychidae</taxon>
        <taxon>Oiketicinae</taxon>
        <taxon>Eumeta</taxon>
    </lineage>
</organism>
<evidence type="ECO:0000313" key="1">
    <source>
        <dbReference type="EMBL" id="GBP22124.1"/>
    </source>
</evidence>